<comment type="caution">
    <text evidence="1">The sequence shown here is derived from an EMBL/GenBank/DDBJ whole genome shotgun (WGS) entry which is preliminary data.</text>
</comment>
<dbReference type="AlphaFoldDB" id="A0A2W5T716"/>
<dbReference type="PROSITE" id="PS51318">
    <property type="entry name" value="TAT"/>
    <property type="match status" value="1"/>
</dbReference>
<sequence>MKYDRLTRRHFLQGLGGASLTLPLLPSLISRADAQTMTTPRFFVSTWVGHGGLSVDNAYPLDATVNLTDATLYADSAGDGPHVAKWGRLLDLKRTHAEGNAARTQPMPDLDAGAARVSPLIGSFVEDSLLEKLNVLRGIDFLHFGGHTRGYLGNFTNRDGGVDNGLADTPVPTIDAVISGSNKFYSAADRTLLRAPVVNAARTHLSSFRSGTGVANNPYQAGSLGEWFTLLFNGLNTVPGQVDPRVSLVDRVHADYVRLARSPFGPGRRISNEDRTRLEEYIAGVDSIGNRMRALVSAGCTVPSIPQSQRALFLREGEADWDWTGNTDSIAQRQADQRLVLETINMMIVNAFLCGTTRMVVRTMSSLRDQWDPTIFNTPSQSETQRTDAHGMLFHNHTLQDRQTHLLQSQRFFFQYGYMDLVRRMSQAQVLPGVTLLDQSLVHWSSESGPSTHDAKSVPAIIAGGAGGYFQTGRYVDYTNRTRNVRGRWGNMWKAGLPQNRLLANFALAMGLSPSDYELSDAAYATKFPSRGNRVPGYGDPFIEPGDDRVPYPPAMIADMSTKLPLL</sequence>
<protein>
    <recommendedName>
        <fullName evidence="3">DUF1552 domain-containing protein</fullName>
    </recommendedName>
</protein>
<name>A0A2W5T716_9BACT</name>
<proteinExistence type="predicted"/>
<evidence type="ECO:0000313" key="2">
    <source>
        <dbReference type="Proteomes" id="UP000249061"/>
    </source>
</evidence>
<dbReference type="Pfam" id="PF07586">
    <property type="entry name" value="HXXSHH"/>
    <property type="match status" value="1"/>
</dbReference>
<dbReference type="InterPro" id="IPR006311">
    <property type="entry name" value="TAT_signal"/>
</dbReference>
<dbReference type="InterPro" id="IPR011447">
    <property type="entry name" value="DUF1552"/>
</dbReference>
<reference evidence="1 2" key="1">
    <citation type="submission" date="2017-08" db="EMBL/GenBank/DDBJ databases">
        <title>Infants hospitalized years apart are colonized by the same room-sourced microbial strains.</title>
        <authorList>
            <person name="Brooks B."/>
            <person name="Olm M.R."/>
            <person name="Firek B.A."/>
            <person name="Baker R."/>
            <person name="Thomas B.C."/>
            <person name="Morowitz M.J."/>
            <person name="Banfield J.F."/>
        </authorList>
    </citation>
    <scope>NUCLEOTIDE SEQUENCE [LARGE SCALE GENOMIC DNA]</scope>
    <source>
        <strain evidence="1">S2_003_000_R2_14</strain>
    </source>
</reference>
<organism evidence="1 2">
    <name type="scientific">Archangium gephyra</name>
    <dbReference type="NCBI Taxonomy" id="48"/>
    <lineage>
        <taxon>Bacteria</taxon>
        <taxon>Pseudomonadati</taxon>
        <taxon>Myxococcota</taxon>
        <taxon>Myxococcia</taxon>
        <taxon>Myxococcales</taxon>
        <taxon>Cystobacterineae</taxon>
        <taxon>Archangiaceae</taxon>
        <taxon>Archangium</taxon>
    </lineage>
</organism>
<evidence type="ECO:0008006" key="3">
    <source>
        <dbReference type="Google" id="ProtNLM"/>
    </source>
</evidence>
<dbReference type="EMBL" id="QFQP01000032">
    <property type="protein sequence ID" value="PZR07265.1"/>
    <property type="molecule type" value="Genomic_DNA"/>
</dbReference>
<gene>
    <name evidence="1" type="ORF">DI536_27820</name>
</gene>
<accession>A0A2W5T716</accession>
<dbReference type="Proteomes" id="UP000249061">
    <property type="component" value="Unassembled WGS sequence"/>
</dbReference>
<evidence type="ECO:0000313" key="1">
    <source>
        <dbReference type="EMBL" id="PZR07265.1"/>
    </source>
</evidence>